<keyword evidence="12" id="KW-1185">Reference proteome</keyword>
<dbReference type="PANTHER" id="PTHR21137:SF35">
    <property type="entry name" value="ODORANT RECEPTOR 19A-RELATED"/>
    <property type="match status" value="1"/>
</dbReference>
<reference evidence="12" key="1">
    <citation type="journal article" date="2015" name="Proc. Natl. Acad. Sci. U.S.A.">
        <title>Genome sequence of the Asian Tiger mosquito, Aedes albopictus, reveals insights into its biology, genetics, and evolution.</title>
        <authorList>
            <person name="Chen X.G."/>
            <person name="Jiang X."/>
            <person name="Gu J."/>
            <person name="Xu M."/>
            <person name="Wu Y."/>
            <person name="Deng Y."/>
            <person name="Zhang C."/>
            <person name="Bonizzoni M."/>
            <person name="Dermauw W."/>
            <person name="Vontas J."/>
            <person name="Armbruster P."/>
            <person name="Huang X."/>
            <person name="Yang Y."/>
            <person name="Zhang H."/>
            <person name="He W."/>
            <person name="Peng H."/>
            <person name="Liu Y."/>
            <person name="Wu K."/>
            <person name="Chen J."/>
            <person name="Lirakis M."/>
            <person name="Topalis P."/>
            <person name="Van Leeuwen T."/>
            <person name="Hall A.B."/>
            <person name="Jiang X."/>
            <person name="Thorpe C."/>
            <person name="Mueller R.L."/>
            <person name="Sun C."/>
            <person name="Waterhouse R.M."/>
            <person name="Yan G."/>
            <person name="Tu Z.J."/>
            <person name="Fang X."/>
            <person name="James A.A."/>
        </authorList>
    </citation>
    <scope>NUCLEOTIDE SEQUENCE [LARGE SCALE GENOMIC DNA]</scope>
    <source>
        <strain evidence="12">Foshan</strain>
    </source>
</reference>
<protein>
    <recommendedName>
        <fullName evidence="10">Odorant receptor</fullName>
    </recommendedName>
</protein>
<feature type="transmembrane region" description="Helical" evidence="10">
    <location>
        <begin position="306"/>
        <end position="326"/>
    </location>
</feature>
<keyword evidence="9 10" id="KW-0807">Transducer</keyword>
<evidence type="ECO:0000256" key="5">
    <source>
        <dbReference type="ARBA" id="ARBA00022725"/>
    </source>
</evidence>
<reference evidence="11" key="2">
    <citation type="submission" date="2025-05" db="UniProtKB">
        <authorList>
            <consortium name="EnsemblMetazoa"/>
        </authorList>
    </citation>
    <scope>IDENTIFICATION</scope>
    <source>
        <strain evidence="11">Foshan</strain>
    </source>
</reference>
<keyword evidence="2" id="KW-1003">Cell membrane</keyword>
<dbReference type="Pfam" id="PF02949">
    <property type="entry name" value="7tm_6"/>
    <property type="match status" value="1"/>
</dbReference>
<keyword evidence="8 10" id="KW-0675">Receptor</keyword>
<name>A0ABM2A1E5_AEDAL</name>
<keyword evidence="4 10" id="KW-0812">Transmembrane</keyword>
<accession>A0ABM2A1E5</accession>
<feature type="transmembrane region" description="Helical" evidence="10">
    <location>
        <begin position="277"/>
        <end position="300"/>
    </location>
</feature>
<evidence type="ECO:0000256" key="9">
    <source>
        <dbReference type="ARBA" id="ARBA00023224"/>
    </source>
</evidence>
<evidence type="ECO:0000256" key="6">
    <source>
        <dbReference type="ARBA" id="ARBA00022989"/>
    </source>
</evidence>
<keyword evidence="5 10" id="KW-0552">Olfaction</keyword>
<evidence type="ECO:0000256" key="3">
    <source>
        <dbReference type="ARBA" id="ARBA00022606"/>
    </source>
</evidence>
<feature type="transmembrane region" description="Helical" evidence="10">
    <location>
        <begin position="48"/>
        <end position="69"/>
    </location>
</feature>
<evidence type="ECO:0000256" key="4">
    <source>
        <dbReference type="ARBA" id="ARBA00022692"/>
    </source>
</evidence>
<evidence type="ECO:0000256" key="2">
    <source>
        <dbReference type="ARBA" id="ARBA00022475"/>
    </source>
</evidence>
<proteinExistence type="inferred from homology"/>
<dbReference type="EnsemblMetazoa" id="AALFPA23_023566.R35048">
    <property type="protein sequence ID" value="AALFPA23_023566.P35048"/>
    <property type="gene ID" value="AALFPA23_023566"/>
</dbReference>
<dbReference type="Proteomes" id="UP000069940">
    <property type="component" value="Unassembled WGS sequence"/>
</dbReference>
<feature type="transmembrane region" description="Helical" evidence="10">
    <location>
        <begin position="142"/>
        <end position="166"/>
    </location>
</feature>
<comment type="subcellular location">
    <subcellularLocation>
        <location evidence="1 10">Cell membrane</location>
        <topology evidence="1 10">Multi-pass membrane protein</topology>
    </subcellularLocation>
</comment>
<evidence type="ECO:0000256" key="8">
    <source>
        <dbReference type="ARBA" id="ARBA00023170"/>
    </source>
</evidence>
<dbReference type="GeneID" id="109424203"/>
<comment type="caution">
    <text evidence="10">Lacks conserved residue(s) required for the propagation of feature annotation.</text>
</comment>
<evidence type="ECO:0000256" key="1">
    <source>
        <dbReference type="ARBA" id="ARBA00004651"/>
    </source>
</evidence>
<dbReference type="InterPro" id="IPR004117">
    <property type="entry name" value="7tm6_olfct_rcpt"/>
</dbReference>
<evidence type="ECO:0000256" key="10">
    <source>
        <dbReference type="RuleBase" id="RU351113"/>
    </source>
</evidence>
<keyword evidence="6 10" id="KW-1133">Transmembrane helix</keyword>
<organism evidence="11 12">
    <name type="scientific">Aedes albopictus</name>
    <name type="common">Asian tiger mosquito</name>
    <name type="synonym">Stegomyia albopicta</name>
    <dbReference type="NCBI Taxonomy" id="7160"/>
    <lineage>
        <taxon>Eukaryota</taxon>
        <taxon>Metazoa</taxon>
        <taxon>Ecdysozoa</taxon>
        <taxon>Arthropoda</taxon>
        <taxon>Hexapoda</taxon>
        <taxon>Insecta</taxon>
        <taxon>Pterygota</taxon>
        <taxon>Neoptera</taxon>
        <taxon>Endopterygota</taxon>
        <taxon>Diptera</taxon>
        <taxon>Nematocera</taxon>
        <taxon>Culicoidea</taxon>
        <taxon>Culicidae</taxon>
        <taxon>Culicinae</taxon>
        <taxon>Aedini</taxon>
        <taxon>Aedes</taxon>
        <taxon>Stegomyia</taxon>
    </lineage>
</organism>
<evidence type="ECO:0000256" key="7">
    <source>
        <dbReference type="ARBA" id="ARBA00023136"/>
    </source>
</evidence>
<keyword evidence="3 10" id="KW-0716">Sensory transduction</keyword>
<sequence length="403" mass="46528">MQSRDRVVCPHAKMKYFELVEPEAVMPLALRLMETYGLRGGKRKFLQFQVTILWEFLMIVLPKIIFGYRSQDLVIRGLSELLFQLHIMIRISIFAWHRFKFEDLVAIIRRIYRKTFSPGADSKLKEIILDFNKMINKQSKGYFLYIMGCVSLFTVAPVVQSVVIFITHQGNNGTDKAEYVTMMEQEFYGLNIRGNFAHYVMYVGLAGLAHYYSASFFAVTGVVMICAVRCTILTFRLIIVRLSKLHELPKEDIRDELREIIDLHVDALRCIQLMEQIANLAMVIQIVDCVLIWISMILYMRNNLGVDAISLMVLFVALTGETYALCDLLTQLTSESLAVTRAIIDCQWYNLPLDVQKALSFILFRAQRNEGITAAKFFYMDIERFGNVAQTSYSIYVVLKDQL</sequence>
<feature type="transmembrane region" description="Helical" evidence="10">
    <location>
        <begin position="211"/>
        <end position="235"/>
    </location>
</feature>
<evidence type="ECO:0000313" key="11">
    <source>
        <dbReference type="EnsemblMetazoa" id="AALFPA23_023566.P35048"/>
    </source>
</evidence>
<dbReference type="PANTHER" id="PTHR21137">
    <property type="entry name" value="ODORANT RECEPTOR"/>
    <property type="match status" value="1"/>
</dbReference>
<comment type="similarity">
    <text evidence="10">Belongs to the insect chemoreceptor superfamily. Heteromeric odorant receptor channel (TC 1.A.69) family.</text>
</comment>
<dbReference type="RefSeq" id="XP_019554837.3">
    <property type="nucleotide sequence ID" value="XM_019699292.3"/>
</dbReference>
<evidence type="ECO:0000313" key="12">
    <source>
        <dbReference type="Proteomes" id="UP000069940"/>
    </source>
</evidence>
<keyword evidence="7 10" id="KW-0472">Membrane</keyword>